<sequence length="146" mass="16391">MDDTPLFLGRGFGFPPSFANGQARMVEDEVDIQQSLAILFGTAPGERVLNPKFGLDLSPLLFEPLSTTLRTLLEDRITTTLLIHEPRIRVLALAVDDSRAFEGLLQIRLDYTVRSTNTRFNLVFPYYLGDANELRERVVPALPARS</sequence>
<dbReference type="AlphaFoldDB" id="A0A0D0N5X3"/>
<dbReference type="EMBL" id="JXQQ01000005">
    <property type="protein sequence ID" value="KIQ36815.1"/>
    <property type="molecule type" value="Genomic_DNA"/>
</dbReference>
<evidence type="ECO:0000259" key="1">
    <source>
        <dbReference type="Pfam" id="PF04965"/>
    </source>
</evidence>
<name>A0A0D0N5X3_VARPD</name>
<protein>
    <recommendedName>
        <fullName evidence="1">IraD/Gp25-like domain-containing protein</fullName>
    </recommendedName>
</protein>
<evidence type="ECO:0000313" key="3">
    <source>
        <dbReference type="Proteomes" id="UP000032067"/>
    </source>
</evidence>
<feature type="domain" description="IraD/Gp25-like" evidence="1">
    <location>
        <begin position="28"/>
        <end position="117"/>
    </location>
</feature>
<dbReference type="Pfam" id="PF04965">
    <property type="entry name" value="GPW_gp25"/>
    <property type="match status" value="1"/>
</dbReference>
<dbReference type="InterPro" id="IPR007048">
    <property type="entry name" value="IraD/Gp25-like"/>
</dbReference>
<gene>
    <name evidence="2" type="ORF">RT97_01340</name>
</gene>
<dbReference type="OrthoDB" id="9802846at2"/>
<proteinExistence type="predicted"/>
<organism evidence="2 3">
    <name type="scientific">Variovorax paradoxus</name>
    <dbReference type="NCBI Taxonomy" id="34073"/>
    <lineage>
        <taxon>Bacteria</taxon>
        <taxon>Pseudomonadati</taxon>
        <taxon>Pseudomonadota</taxon>
        <taxon>Betaproteobacteria</taxon>
        <taxon>Burkholderiales</taxon>
        <taxon>Comamonadaceae</taxon>
        <taxon>Variovorax</taxon>
    </lineage>
</organism>
<evidence type="ECO:0000313" key="2">
    <source>
        <dbReference type="EMBL" id="KIQ36815.1"/>
    </source>
</evidence>
<accession>A0A0D0N5X3</accession>
<comment type="caution">
    <text evidence="2">The sequence shown here is derived from an EMBL/GenBank/DDBJ whole genome shotgun (WGS) entry which is preliminary data.</text>
</comment>
<dbReference type="SUPFAM" id="SSF160719">
    <property type="entry name" value="gpW/gp25-like"/>
    <property type="match status" value="1"/>
</dbReference>
<dbReference type="RefSeq" id="WP_042576986.1">
    <property type="nucleotide sequence ID" value="NZ_JXQQ01000005.1"/>
</dbReference>
<dbReference type="Proteomes" id="UP000032067">
    <property type="component" value="Unassembled WGS sequence"/>
</dbReference>
<dbReference type="Gene3D" id="3.10.450.40">
    <property type="match status" value="1"/>
</dbReference>
<reference evidence="2 3" key="1">
    <citation type="submission" date="2014-12" db="EMBL/GenBank/DDBJ databases">
        <title>16Stimator: statistical estimation of ribosomal gene copy numbers from draft genome assemblies.</title>
        <authorList>
            <person name="Perisin M.A."/>
            <person name="Vetter M."/>
            <person name="Gilbert J.A."/>
            <person name="Bergelson J."/>
        </authorList>
    </citation>
    <scope>NUCLEOTIDE SEQUENCE [LARGE SCALE GENOMIC DNA]</scope>
    <source>
        <strain evidence="2 3">MEDvA23</strain>
    </source>
</reference>